<proteinExistence type="predicted"/>
<dbReference type="PANTHER" id="PTHR34560">
    <property type="entry name" value="POLYKETIDE CYCLASE/DEHYDRASE/LIPID TRANSPORT SUPERFAMILY PROTEIN"/>
    <property type="match status" value="1"/>
</dbReference>
<keyword evidence="2" id="KW-1185">Reference proteome</keyword>
<reference evidence="1" key="1">
    <citation type="submission" date="2021-01" db="EMBL/GenBank/DDBJ databases">
        <authorList>
            <consortium name="Genoscope - CEA"/>
            <person name="William W."/>
        </authorList>
    </citation>
    <scope>NUCLEOTIDE SEQUENCE</scope>
</reference>
<evidence type="ECO:0000313" key="2">
    <source>
        <dbReference type="Proteomes" id="UP000688137"/>
    </source>
</evidence>
<sequence>MSIKKHLIQLPNLVIEEEEEPEFDCIIPSAIKLIQIEISPNKQQLSELQQLKYLIDDKQYFSAYQMKQELFHSYSNDNEYLNYTKDIFELIDDDIEEIKELTKWFELQDGWSIQQQDSRMQIRYQQLPNSPRVVARIDTEIKIPLDIFISLIYETELYPQWFPFCKDSKTILQPDKATKILHMHSSPPVISDRELCVKGWGVNNLEYDGSVLILSHSIDKRTKLLKRYGYIYQLIFFEFLFQKNQNMLELIQMYFVQKLNQQLLIIIQQVQQFVLIQNQNTYQTSYQIICLENLQVLCLINQYQIQKNIKDLYGKRKRMKVQNFMIG</sequence>
<protein>
    <recommendedName>
        <fullName evidence="3">START domain-containing protein</fullName>
    </recommendedName>
</protein>
<accession>A0A8S1Q6L4</accession>
<dbReference type="AlphaFoldDB" id="A0A8S1Q6L4"/>
<dbReference type="PANTHER" id="PTHR34560:SF1">
    <property type="entry name" value="START DOMAIN-CONTAINING PROTEIN"/>
    <property type="match status" value="1"/>
</dbReference>
<organism evidence="1 2">
    <name type="scientific">Paramecium primaurelia</name>
    <dbReference type="NCBI Taxonomy" id="5886"/>
    <lineage>
        <taxon>Eukaryota</taxon>
        <taxon>Sar</taxon>
        <taxon>Alveolata</taxon>
        <taxon>Ciliophora</taxon>
        <taxon>Intramacronucleata</taxon>
        <taxon>Oligohymenophorea</taxon>
        <taxon>Peniculida</taxon>
        <taxon>Parameciidae</taxon>
        <taxon>Paramecium</taxon>
    </lineage>
</organism>
<evidence type="ECO:0008006" key="3">
    <source>
        <dbReference type="Google" id="ProtNLM"/>
    </source>
</evidence>
<evidence type="ECO:0000313" key="1">
    <source>
        <dbReference type="EMBL" id="CAD8110787.1"/>
    </source>
</evidence>
<comment type="caution">
    <text evidence="1">The sequence shown here is derived from an EMBL/GenBank/DDBJ whole genome shotgun (WGS) entry which is preliminary data.</text>
</comment>
<name>A0A8S1Q6L4_PARPR</name>
<dbReference type="OMA" id="TELYPQW"/>
<dbReference type="Proteomes" id="UP000688137">
    <property type="component" value="Unassembled WGS sequence"/>
</dbReference>
<dbReference type="EMBL" id="CAJJDM010000149">
    <property type="protein sequence ID" value="CAD8110787.1"/>
    <property type="molecule type" value="Genomic_DNA"/>
</dbReference>
<gene>
    <name evidence="1" type="ORF">PPRIM_AZ9-3.1.T1450087</name>
</gene>